<dbReference type="AlphaFoldDB" id="A0A485L638"/>
<sequence length="258" mass="28941">MGDSEVDRILKARNHFHVLGFESVDYVDIALVRKQYKALARQVHPDKCSHKDAENAFKRLSEAYECLANETTQYEHLAKCTGSKKRPRPPQRKASASSQPPKAPTRRPTRLRTADEIYADFLREEERQAEMEFLKRGFERTYDTSRDERAPSPPPLHSETFIDDMLSSGLETKQAKWSQFAKPSRTAAPPTQAPAAAVALSSPPATNLPSSSSTCCLLCRRKFMSAAQLARHESESKLHAENLAQAQQPSTTTKDQTP</sequence>
<dbReference type="CDD" id="cd06257">
    <property type="entry name" value="DnaJ"/>
    <property type="match status" value="1"/>
</dbReference>
<dbReference type="InterPro" id="IPR036869">
    <property type="entry name" value="J_dom_sf"/>
</dbReference>
<evidence type="ECO:0000256" key="1">
    <source>
        <dbReference type="SAM" id="MobiDB-lite"/>
    </source>
</evidence>
<feature type="region of interest" description="Disordered" evidence="1">
    <location>
        <begin position="142"/>
        <end position="161"/>
    </location>
</feature>
<dbReference type="Gene3D" id="3.30.160.60">
    <property type="entry name" value="Classic Zinc Finger"/>
    <property type="match status" value="1"/>
</dbReference>
<evidence type="ECO:0000313" key="5">
    <source>
        <dbReference type="Proteomes" id="UP000332933"/>
    </source>
</evidence>
<feature type="region of interest" description="Disordered" evidence="1">
    <location>
        <begin position="173"/>
        <end position="207"/>
    </location>
</feature>
<dbReference type="OrthoDB" id="10250354at2759"/>
<dbReference type="InterPro" id="IPR001623">
    <property type="entry name" value="DnaJ_domain"/>
</dbReference>
<dbReference type="PROSITE" id="PS50076">
    <property type="entry name" value="DNAJ_2"/>
    <property type="match status" value="1"/>
</dbReference>
<dbReference type="Proteomes" id="UP000332933">
    <property type="component" value="Unassembled WGS sequence"/>
</dbReference>
<protein>
    <submittedName>
        <fullName evidence="4">Aste57867_16627 protein</fullName>
    </submittedName>
</protein>
<feature type="compositionally biased region" description="Basic residues" evidence="1">
    <location>
        <begin position="82"/>
        <end position="91"/>
    </location>
</feature>
<feature type="region of interest" description="Disordered" evidence="1">
    <location>
        <begin position="78"/>
        <end position="113"/>
    </location>
</feature>
<dbReference type="PANTHER" id="PTHR45270">
    <property type="entry name" value="OS03G0832900 PROTEIN"/>
    <property type="match status" value="1"/>
</dbReference>
<dbReference type="SUPFAM" id="SSF46565">
    <property type="entry name" value="Chaperone J-domain"/>
    <property type="match status" value="1"/>
</dbReference>
<dbReference type="EMBL" id="CAADRA010005928">
    <property type="protein sequence ID" value="VFT93398.1"/>
    <property type="molecule type" value="Genomic_DNA"/>
</dbReference>
<keyword evidence="5" id="KW-1185">Reference proteome</keyword>
<evidence type="ECO:0000259" key="2">
    <source>
        <dbReference type="PROSITE" id="PS50076"/>
    </source>
</evidence>
<gene>
    <name evidence="4" type="primary">Aste57867_16627</name>
    <name evidence="3" type="ORF">As57867_016570</name>
    <name evidence="4" type="ORF">ASTE57867_16627</name>
</gene>
<name>A0A485L638_9STRA</name>
<dbReference type="PRINTS" id="PR00625">
    <property type="entry name" value="JDOMAIN"/>
</dbReference>
<dbReference type="SMART" id="SM00271">
    <property type="entry name" value="DnaJ"/>
    <property type="match status" value="1"/>
</dbReference>
<organism evidence="4 5">
    <name type="scientific">Aphanomyces stellatus</name>
    <dbReference type="NCBI Taxonomy" id="120398"/>
    <lineage>
        <taxon>Eukaryota</taxon>
        <taxon>Sar</taxon>
        <taxon>Stramenopiles</taxon>
        <taxon>Oomycota</taxon>
        <taxon>Saprolegniomycetes</taxon>
        <taxon>Saprolegniales</taxon>
        <taxon>Verrucalvaceae</taxon>
        <taxon>Aphanomyces</taxon>
    </lineage>
</organism>
<proteinExistence type="predicted"/>
<feature type="domain" description="J" evidence="2">
    <location>
        <begin position="14"/>
        <end position="78"/>
    </location>
</feature>
<dbReference type="Pfam" id="PF00226">
    <property type="entry name" value="DnaJ"/>
    <property type="match status" value="1"/>
</dbReference>
<dbReference type="PANTHER" id="PTHR45270:SF4">
    <property type="entry name" value="CHAPERONE DNAJ-DOMAIN SUPERFAMILY PROTEIN"/>
    <property type="match status" value="1"/>
</dbReference>
<reference evidence="3" key="2">
    <citation type="submission" date="2019-06" db="EMBL/GenBank/DDBJ databases">
        <title>Genomics analysis of Aphanomyces spp. identifies a new class of oomycete effector associated with host adaptation.</title>
        <authorList>
            <person name="Gaulin E."/>
        </authorList>
    </citation>
    <scope>NUCLEOTIDE SEQUENCE</scope>
    <source>
        <strain evidence="3">CBS 578.67</strain>
    </source>
</reference>
<evidence type="ECO:0000313" key="3">
    <source>
        <dbReference type="EMBL" id="KAF0692286.1"/>
    </source>
</evidence>
<dbReference type="Gene3D" id="1.10.287.110">
    <property type="entry name" value="DnaJ domain"/>
    <property type="match status" value="1"/>
</dbReference>
<feature type="compositionally biased region" description="Basic and acidic residues" evidence="1">
    <location>
        <begin position="230"/>
        <end position="240"/>
    </location>
</feature>
<feature type="region of interest" description="Disordered" evidence="1">
    <location>
        <begin position="229"/>
        <end position="258"/>
    </location>
</feature>
<reference evidence="4 5" key="1">
    <citation type="submission" date="2019-03" db="EMBL/GenBank/DDBJ databases">
        <authorList>
            <person name="Gaulin E."/>
            <person name="Dumas B."/>
        </authorList>
    </citation>
    <scope>NUCLEOTIDE SEQUENCE [LARGE SCALE GENOMIC DNA]</scope>
    <source>
        <strain evidence="4">CBS 568.67</strain>
    </source>
</reference>
<feature type="compositionally biased region" description="Polar residues" evidence="1">
    <location>
        <begin position="244"/>
        <end position="258"/>
    </location>
</feature>
<evidence type="ECO:0000313" key="4">
    <source>
        <dbReference type="EMBL" id="VFT93398.1"/>
    </source>
</evidence>
<feature type="compositionally biased region" description="Low complexity" evidence="1">
    <location>
        <begin position="183"/>
        <end position="207"/>
    </location>
</feature>
<accession>A0A485L638</accession>
<dbReference type="EMBL" id="VJMH01005907">
    <property type="protein sequence ID" value="KAF0692286.1"/>
    <property type="molecule type" value="Genomic_DNA"/>
</dbReference>